<evidence type="ECO:0000256" key="1">
    <source>
        <dbReference type="SAM" id="Phobius"/>
    </source>
</evidence>
<keyword evidence="3" id="KW-1185">Reference proteome</keyword>
<keyword evidence="1" id="KW-0812">Transmembrane</keyword>
<reference evidence="2 3" key="1">
    <citation type="submission" date="2019-08" db="EMBL/GenBank/DDBJ databases">
        <title>Whole genome of Aphis craccivora.</title>
        <authorList>
            <person name="Voronova N.V."/>
            <person name="Shulinski R.S."/>
            <person name="Bandarenka Y.V."/>
            <person name="Zhorov D.G."/>
            <person name="Warner D."/>
        </authorList>
    </citation>
    <scope>NUCLEOTIDE SEQUENCE [LARGE SCALE GENOMIC DNA]</scope>
    <source>
        <strain evidence="2">180601</strain>
        <tissue evidence="2">Whole Body</tissue>
    </source>
</reference>
<proteinExistence type="predicted"/>
<evidence type="ECO:0000313" key="2">
    <source>
        <dbReference type="EMBL" id="KAF0766985.1"/>
    </source>
</evidence>
<feature type="transmembrane region" description="Helical" evidence="1">
    <location>
        <begin position="176"/>
        <end position="197"/>
    </location>
</feature>
<keyword evidence="1" id="KW-1133">Transmembrane helix</keyword>
<evidence type="ECO:0000313" key="3">
    <source>
        <dbReference type="Proteomes" id="UP000478052"/>
    </source>
</evidence>
<comment type="caution">
    <text evidence="2">The sequence shown here is derived from an EMBL/GenBank/DDBJ whole genome shotgun (WGS) entry which is preliminary data.</text>
</comment>
<keyword evidence="1" id="KW-0472">Membrane</keyword>
<name>A0A6G0Z8U5_APHCR</name>
<protein>
    <submittedName>
        <fullName evidence="2">Uncharacterized protein</fullName>
    </submittedName>
</protein>
<accession>A0A6G0Z8U5</accession>
<organism evidence="2 3">
    <name type="scientific">Aphis craccivora</name>
    <name type="common">Cowpea aphid</name>
    <dbReference type="NCBI Taxonomy" id="307492"/>
    <lineage>
        <taxon>Eukaryota</taxon>
        <taxon>Metazoa</taxon>
        <taxon>Ecdysozoa</taxon>
        <taxon>Arthropoda</taxon>
        <taxon>Hexapoda</taxon>
        <taxon>Insecta</taxon>
        <taxon>Pterygota</taxon>
        <taxon>Neoptera</taxon>
        <taxon>Paraneoptera</taxon>
        <taxon>Hemiptera</taxon>
        <taxon>Sternorrhyncha</taxon>
        <taxon>Aphidomorpha</taxon>
        <taxon>Aphidoidea</taxon>
        <taxon>Aphididae</taxon>
        <taxon>Aphidini</taxon>
        <taxon>Aphis</taxon>
        <taxon>Aphis</taxon>
    </lineage>
</organism>
<gene>
    <name evidence="2" type="ORF">FWK35_00004793</name>
</gene>
<dbReference type="AlphaFoldDB" id="A0A6G0Z8U5"/>
<dbReference type="Proteomes" id="UP000478052">
    <property type="component" value="Unassembled WGS sequence"/>
</dbReference>
<sequence>MRLVHWGGHFLNFPIVFKSAGKNQKKIKEKREFIRKTSFRPNRFFYKVTTEIFDFFEKLIKNTTLSFPSSSYRENSNHHYRKHFKQRNDNDLSQTILNICYYSKSISRRYLKVLPVIRIRVFFTQVKFSNFSEKIFLKCRYNFFGPIKILENLIQIVITAIKKAGKWVPLCCTLGAVWITVIVGRLNLNPMIIIIVYEKRFRTKMICQPRISFSVVGKKGAKLMKNL</sequence>
<feature type="non-terminal residue" evidence="2">
    <location>
        <position position="227"/>
    </location>
</feature>
<dbReference type="EMBL" id="VUJU01001063">
    <property type="protein sequence ID" value="KAF0766985.1"/>
    <property type="molecule type" value="Genomic_DNA"/>
</dbReference>